<reference evidence="3 4" key="1">
    <citation type="journal article" date="2014" name="PLoS Genet.">
        <title>Phylogenetically driven sequencing of extremely halophilic archaea reveals strategies for static and dynamic osmo-response.</title>
        <authorList>
            <person name="Becker E.A."/>
            <person name="Seitzer P.M."/>
            <person name="Tritt A."/>
            <person name="Larsen D."/>
            <person name="Krusor M."/>
            <person name="Yao A.I."/>
            <person name="Wu D."/>
            <person name="Madern D."/>
            <person name="Eisen J.A."/>
            <person name="Darling A.E."/>
            <person name="Facciotti M.T."/>
        </authorList>
    </citation>
    <scope>NUCLEOTIDE SEQUENCE [LARGE SCALE GENOMIC DNA]</scope>
    <source>
        <strain evidence="3 4">DSM 8989</strain>
    </source>
</reference>
<keyword evidence="4" id="KW-1185">Reference proteome</keyword>
<feature type="compositionally biased region" description="Acidic residues" evidence="1">
    <location>
        <begin position="1"/>
        <end position="10"/>
    </location>
</feature>
<sequence>MSQEESDDEPGTARKVLRTVTPPSQMHRDTEMDVIGWSILVGLLVVALPLLPVLVIVWVLTRLFDRGADRATD</sequence>
<keyword evidence="2" id="KW-0812">Transmembrane</keyword>
<evidence type="ECO:0000313" key="4">
    <source>
        <dbReference type="Proteomes" id="UP000011625"/>
    </source>
</evidence>
<evidence type="ECO:0000256" key="2">
    <source>
        <dbReference type="SAM" id="Phobius"/>
    </source>
</evidence>
<protein>
    <submittedName>
        <fullName evidence="3">Uncharacterized protein</fullName>
    </submittedName>
</protein>
<dbReference type="RefSeq" id="WP_005039413.1">
    <property type="nucleotide sequence ID" value="NZ_AOME01000013.1"/>
</dbReference>
<feature type="transmembrane region" description="Helical" evidence="2">
    <location>
        <begin position="34"/>
        <end position="60"/>
    </location>
</feature>
<gene>
    <name evidence="3" type="ORF">C450_02144</name>
</gene>
<dbReference type="InterPro" id="IPR055957">
    <property type="entry name" value="DUF7535"/>
</dbReference>
<accession>M0NEN2</accession>
<dbReference type="OrthoDB" id="214423at2157"/>
<dbReference type="Pfam" id="PF24379">
    <property type="entry name" value="DUF7535"/>
    <property type="match status" value="1"/>
</dbReference>
<proteinExistence type="predicted"/>
<keyword evidence="2" id="KW-1133">Transmembrane helix</keyword>
<comment type="caution">
    <text evidence="3">The sequence shown here is derived from an EMBL/GenBank/DDBJ whole genome shotgun (WGS) entry which is preliminary data.</text>
</comment>
<evidence type="ECO:0000256" key="1">
    <source>
        <dbReference type="SAM" id="MobiDB-lite"/>
    </source>
</evidence>
<dbReference type="STRING" id="1227456.C450_02144"/>
<dbReference type="PATRIC" id="fig|1227456.3.peg.449"/>
<dbReference type="Proteomes" id="UP000011625">
    <property type="component" value="Unassembled WGS sequence"/>
</dbReference>
<evidence type="ECO:0000313" key="3">
    <source>
        <dbReference type="EMBL" id="EMA55529.1"/>
    </source>
</evidence>
<name>M0NEN2_9EURY</name>
<organism evidence="3 4">
    <name type="scientific">Halococcus salifodinae DSM 8989</name>
    <dbReference type="NCBI Taxonomy" id="1227456"/>
    <lineage>
        <taxon>Archaea</taxon>
        <taxon>Methanobacteriati</taxon>
        <taxon>Methanobacteriota</taxon>
        <taxon>Stenosarchaea group</taxon>
        <taxon>Halobacteria</taxon>
        <taxon>Halobacteriales</taxon>
        <taxon>Halococcaceae</taxon>
        <taxon>Halococcus</taxon>
    </lineage>
</organism>
<dbReference type="AlphaFoldDB" id="M0NEN2"/>
<keyword evidence="2" id="KW-0472">Membrane</keyword>
<feature type="region of interest" description="Disordered" evidence="1">
    <location>
        <begin position="1"/>
        <end position="23"/>
    </location>
</feature>
<dbReference type="EMBL" id="AOME01000013">
    <property type="protein sequence ID" value="EMA55529.1"/>
    <property type="molecule type" value="Genomic_DNA"/>
</dbReference>